<keyword evidence="1" id="KW-0472">Membrane</keyword>
<dbReference type="OrthoDB" id="7824936at2"/>
<feature type="transmembrane region" description="Helical" evidence="1">
    <location>
        <begin position="50"/>
        <end position="72"/>
    </location>
</feature>
<feature type="transmembrane region" description="Helical" evidence="1">
    <location>
        <begin position="154"/>
        <end position="171"/>
    </location>
</feature>
<keyword evidence="1" id="KW-0812">Transmembrane</keyword>
<sequence>MMKTEDLRKADFFSGSAITLLGLLISGGALQMPMKDSWGGVQNVWYVSPAIFPLFVGTILTLLGLFLVRISIKNVGKEGIKSTLEYLFGKSFILYAFSETTIRFYAILFNLLLFVFVMVPRIDFFPASIMFLLVLFLMFYYSDHSHLISIFKKLAWFSLLLFIVIVNRWDSFLEPIIPYAKDWMVIGFILFLIFHSAKSINNDTDKKRRFRICLIIGITAPFVIGIIFKYFLLVPMPFEGLVVSLLDSIWYAEIWSS</sequence>
<reference evidence="2 3" key="1">
    <citation type="submission" date="2017-03" db="EMBL/GenBank/DDBJ databases">
        <authorList>
            <person name="Afonso C.L."/>
            <person name="Miller P.J."/>
            <person name="Scott M.A."/>
            <person name="Spackman E."/>
            <person name="Goraichik I."/>
            <person name="Dimitrov K.M."/>
            <person name="Suarez D.L."/>
            <person name="Swayne D.E."/>
        </authorList>
    </citation>
    <scope>NUCLEOTIDE SEQUENCE [LARGE SCALE GENOMIC DNA]</scope>
    <source>
        <strain evidence="2">PRJEB14757</strain>
    </source>
</reference>
<feature type="transmembrane region" description="Helical" evidence="1">
    <location>
        <begin position="12"/>
        <end position="30"/>
    </location>
</feature>
<name>A0A1W1HKZ3_9BACT</name>
<feature type="transmembrane region" description="Helical" evidence="1">
    <location>
        <begin position="92"/>
        <end position="118"/>
    </location>
</feature>
<protein>
    <submittedName>
        <fullName evidence="2">Uncharacterized protein</fullName>
    </submittedName>
</protein>
<dbReference type="STRING" id="1246637.MTBBW1_850006"/>
<evidence type="ECO:0000256" key="1">
    <source>
        <dbReference type="SAM" id="Phobius"/>
    </source>
</evidence>
<evidence type="ECO:0000313" key="2">
    <source>
        <dbReference type="EMBL" id="SLM33018.1"/>
    </source>
</evidence>
<keyword evidence="3" id="KW-1185">Reference proteome</keyword>
<accession>A0A1W1HKZ3</accession>
<organism evidence="2 3">
    <name type="scientific">Desulfamplus magnetovallimortis</name>
    <dbReference type="NCBI Taxonomy" id="1246637"/>
    <lineage>
        <taxon>Bacteria</taxon>
        <taxon>Pseudomonadati</taxon>
        <taxon>Thermodesulfobacteriota</taxon>
        <taxon>Desulfobacteria</taxon>
        <taxon>Desulfobacterales</taxon>
        <taxon>Desulfobacteraceae</taxon>
        <taxon>Desulfamplus</taxon>
    </lineage>
</organism>
<dbReference type="Proteomes" id="UP000191931">
    <property type="component" value="Unassembled WGS sequence"/>
</dbReference>
<evidence type="ECO:0000313" key="3">
    <source>
        <dbReference type="Proteomes" id="UP000191931"/>
    </source>
</evidence>
<feature type="transmembrane region" description="Helical" evidence="1">
    <location>
        <begin position="124"/>
        <end position="142"/>
    </location>
</feature>
<dbReference type="EMBL" id="FWEV01000331">
    <property type="protein sequence ID" value="SLM33018.1"/>
    <property type="molecule type" value="Genomic_DNA"/>
</dbReference>
<dbReference type="AlphaFoldDB" id="A0A1W1HKZ3"/>
<proteinExistence type="predicted"/>
<keyword evidence="1" id="KW-1133">Transmembrane helix</keyword>
<feature type="transmembrane region" description="Helical" evidence="1">
    <location>
        <begin position="212"/>
        <end position="232"/>
    </location>
</feature>
<gene>
    <name evidence="2" type="ORF">MTBBW1_850006</name>
</gene>
<feature type="transmembrane region" description="Helical" evidence="1">
    <location>
        <begin position="183"/>
        <end position="200"/>
    </location>
</feature>
<dbReference type="RefSeq" id="WP_080803075.1">
    <property type="nucleotide sequence ID" value="NZ_LT828544.1"/>
</dbReference>